<dbReference type="EMBL" id="BPLF01000002">
    <property type="protein sequence ID" value="GIX62469.1"/>
    <property type="molecule type" value="Genomic_DNA"/>
</dbReference>
<evidence type="ECO:0000313" key="2">
    <source>
        <dbReference type="Proteomes" id="UP001497744"/>
    </source>
</evidence>
<dbReference type="Proteomes" id="UP001497744">
    <property type="component" value="Unassembled WGS sequence"/>
</dbReference>
<name>A0AAV4LR61_BABCB</name>
<accession>A0AAV4LR61</accession>
<proteinExistence type="predicted"/>
<keyword evidence="2" id="KW-1185">Reference proteome</keyword>
<protein>
    <submittedName>
        <fullName evidence="1">Variant erythrocyte surface antigen-1 family protein</fullName>
    </submittedName>
</protein>
<gene>
    <name evidence="1" type="ORF">BcabD6B2_19040</name>
</gene>
<dbReference type="AlphaFoldDB" id="A0AAV4LR61"/>
<dbReference type="GeneID" id="94193950"/>
<reference evidence="1 2" key="1">
    <citation type="submission" date="2021-06" db="EMBL/GenBank/DDBJ databases">
        <title>Genome sequence of Babesia caballi.</title>
        <authorList>
            <person name="Yamagishi J."/>
            <person name="Kidaka T."/>
            <person name="Ochi A."/>
        </authorList>
    </citation>
    <scope>NUCLEOTIDE SEQUENCE [LARGE SCALE GENOMIC DNA]</scope>
    <source>
        <strain evidence="1">USDA-D6B2</strain>
    </source>
</reference>
<dbReference type="RefSeq" id="XP_067714538.1">
    <property type="nucleotide sequence ID" value="XM_067858437.1"/>
</dbReference>
<comment type="caution">
    <text evidence="1">The sequence shown here is derived from an EMBL/GenBank/DDBJ whole genome shotgun (WGS) entry which is preliminary data.</text>
</comment>
<evidence type="ECO:0000313" key="1">
    <source>
        <dbReference type="EMBL" id="GIX62469.1"/>
    </source>
</evidence>
<organism evidence="1 2">
    <name type="scientific">Babesia caballi</name>
    <dbReference type="NCBI Taxonomy" id="5871"/>
    <lineage>
        <taxon>Eukaryota</taxon>
        <taxon>Sar</taxon>
        <taxon>Alveolata</taxon>
        <taxon>Apicomplexa</taxon>
        <taxon>Aconoidasida</taxon>
        <taxon>Piroplasmida</taxon>
        <taxon>Babesiidae</taxon>
        <taxon>Babesia</taxon>
    </lineage>
</organism>
<sequence>MGAQKTQLTDWPDNLKDAIDWFLRVGGKDGQTTGGDNDASKLAKAIVKLEGFSVNLPGIDKTHGVEGLFNKIAKGLQQFIGYSINGNHALTGEGIGSNYGSSRYTSSYSNKAQWKEGLNKPGAPDANKVALIFLGTMPMVYFGITYLCWRCSTNHVGWATNRLNVINSPLYLFMSANGFSRSSELKDISAKEVATLLKDKYDSFDDLKNAPRDQYTYSGFLNKFEEQSASNSAINCPLISCQKLAKAYLTSQFESDKAGDATLRDIKEKLQHFSTSCKTFAPELQSEIETFLRDIKANRPKTDAAPSDKPSPASAVAGTLTTFGLGGGAAAAYLLDLGGAKTLVNGLLRIG</sequence>